<dbReference type="NCBIfam" id="NF033503">
    <property type="entry name" value="LarB"/>
    <property type="match status" value="1"/>
</dbReference>
<accession>A0ABW4YGQ4</accession>
<dbReference type="Gene3D" id="3.40.50.1970">
    <property type="match status" value="1"/>
</dbReference>
<keyword evidence="1" id="KW-1133">Transmembrane helix</keyword>
<keyword evidence="1" id="KW-0812">Transmembrane</keyword>
<name>A0ABW4YGQ4_9BACL</name>
<reference evidence="4" key="1">
    <citation type="journal article" date="2019" name="Int. J. Syst. Evol. Microbiol.">
        <title>The Global Catalogue of Microorganisms (GCM) 10K type strain sequencing project: providing services to taxonomists for standard genome sequencing and annotation.</title>
        <authorList>
            <consortium name="The Broad Institute Genomics Platform"/>
            <consortium name="The Broad Institute Genome Sequencing Center for Infectious Disease"/>
            <person name="Wu L."/>
            <person name="Ma J."/>
        </authorList>
    </citation>
    <scope>NUCLEOTIDE SEQUENCE [LARGE SCALE GENOMIC DNA]</scope>
    <source>
        <strain evidence="4">GH52</strain>
    </source>
</reference>
<dbReference type="InterPro" id="IPR000031">
    <property type="entry name" value="PurE_dom"/>
</dbReference>
<dbReference type="PANTHER" id="PTHR43064">
    <property type="entry name" value="PHOSPHORIBOSYLAMINOIMIDAZOLE CARBOXYLASE-RELATED"/>
    <property type="match status" value="1"/>
</dbReference>
<feature type="domain" description="PurE" evidence="2">
    <location>
        <begin position="99"/>
        <end position="231"/>
    </location>
</feature>
<feature type="transmembrane region" description="Helical" evidence="1">
    <location>
        <begin position="151"/>
        <end position="173"/>
    </location>
</feature>
<evidence type="ECO:0000313" key="4">
    <source>
        <dbReference type="Proteomes" id="UP001597362"/>
    </source>
</evidence>
<protein>
    <submittedName>
        <fullName evidence="3">Nickel pincer cofactor biosynthesis protein LarB</fullName>
    </submittedName>
</protein>
<feature type="transmembrane region" description="Helical" evidence="1">
    <location>
        <begin position="193"/>
        <end position="212"/>
    </location>
</feature>
<dbReference type="InterPro" id="IPR039476">
    <property type="entry name" value="P2CMN_synthase_LarB"/>
</dbReference>
<comment type="caution">
    <text evidence="3">The sequence shown here is derived from an EMBL/GenBank/DDBJ whole genome shotgun (WGS) entry which is preliminary data.</text>
</comment>
<evidence type="ECO:0000256" key="1">
    <source>
        <dbReference type="SAM" id="Phobius"/>
    </source>
</evidence>
<dbReference type="SUPFAM" id="SSF52255">
    <property type="entry name" value="N5-CAIR mutase (phosphoribosylaminoimidazole carboxylase, PurE)"/>
    <property type="match status" value="1"/>
</dbReference>
<dbReference type="Pfam" id="PF00731">
    <property type="entry name" value="AIRC"/>
    <property type="match status" value="1"/>
</dbReference>
<evidence type="ECO:0000259" key="2">
    <source>
        <dbReference type="SMART" id="SM01001"/>
    </source>
</evidence>
<dbReference type="Proteomes" id="UP001597362">
    <property type="component" value="Unassembled WGS sequence"/>
</dbReference>
<keyword evidence="4" id="KW-1185">Reference proteome</keyword>
<proteinExistence type="predicted"/>
<organism evidence="3 4">
    <name type="scientific">Paenibacillus yanchengensis</name>
    <dbReference type="NCBI Taxonomy" id="2035833"/>
    <lineage>
        <taxon>Bacteria</taxon>
        <taxon>Bacillati</taxon>
        <taxon>Bacillota</taxon>
        <taxon>Bacilli</taxon>
        <taxon>Bacillales</taxon>
        <taxon>Paenibacillaceae</taxon>
        <taxon>Paenibacillus</taxon>
    </lineage>
</organism>
<keyword evidence="1" id="KW-0472">Membrane</keyword>
<dbReference type="EMBL" id="JBHUHO010000010">
    <property type="protein sequence ID" value="MFD2114876.1"/>
    <property type="molecule type" value="Genomic_DNA"/>
</dbReference>
<dbReference type="PANTHER" id="PTHR43064:SF1">
    <property type="entry name" value="SLL1489 PROTEIN"/>
    <property type="match status" value="1"/>
</dbReference>
<sequence>MKQQNNGQNLNNFDDLGFCKLDTDRERRTGHPEVVFGMNKTLPQVELIFAKLVAHHERALVTRLQPEMAAPLLQQYPNAIYNEASKLLSYGKSSIPLPGKVAVLTAGTTDIPIAEEAAGTIEWMGGTVDRIYDVGVAGLDRLLSQKERIQAASVVIVVAGMEGALVSVVGGLVRRPVIAVPTSIGYGANLQGITTMLAMMTSCAAGVSVVNIDNGFGAGYQAAMILQLMEEGA</sequence>
<evidence type="ECO:0000313" key="3">
    <source>
        <dbReference type="EMBL" id="MFD2114876.1"/>
    </source>
</evidence>
<gene>
    <name evidence="3" type="primary">larB</name>
    <name evidence="3" type="ORF">ACFSJH_03860</name>
</gene>
<dbReference type="RefSeq" id="WP_377769901.1">
    <property type="nucleotide sequence ID" value="NZ_JBHUHO010000010.1"/>
</dbReference>
<dbReference type="SMART" id="SM01001">
    <property type="entry name" value="AIRC"/>
    <property type="match status" value="1"/>
</dbReference>